<name>A0ABY6F517_9GAMM</name>
<dbReference type="EMBL" id="CP089977">
    <property type="protein sequence ID" value="UXZ05187.1"/>
    <property type="molecule type" value="Genomic_DNA"/>
</dbReference>
<keyword evidence="1" id="KW-0472">Membrane</keyword>
<keyword evidence="3" id="KW-1185">Reference proteome</keyword>
<evidence type="ECO:0000313" key="3">
    <source>
        <dbReference type="Proteomes" id="UP001063782"/>
    </source>
</evidence>
<organism evidence="2 3">
    <name type="scientific">Moraxella nasicaprae</name>
    <dbReference type="NCBI Taxonomy" id="2904122"/>
    <lineage>
        <taxon>Bacteria</taxon>
        <taxon>Pseudomonadati</taxon>
        <taxon>Pseudomonadota</taxon>
        <taxon>Gammaproteobacteria</taxon>
        <taxon>Moraxellales</taxon>
        <taxon>Moraxellaceae</taxon>
        <taxon>Moraxella</taxon>
    </lineage>
</organism>
<reference evidence="2" key="1">
    <citation type="submission" date="2021-12" db="EMBL/GenBank/DDBJ databases">
        <title>taxonomy of Moraxella sp. ZY201224.</title>
        <authorList>
            <person name="Li F."/>
        </authorList>
    </citation>
    <scope>NUCLEOTIDE SEQUENCE</scope>
    <source>
        <strain evidence="2">ZY201224</strain>
    </source>
</reference>
<keyword evidence="1" id="KW-1133">Transmembrane helix</keyword>
<feature type="transmembrane region" description="Helical" evidence="1">
    <location>
        <begin position="55"/>
        <end position="73"/>
    </location>
</feature>
<feature type="transmembrane region" description="Helical" evidence="1">
    <location>
        <begin position="29"/>
        <end position="49"/>
    </location>
</feature>
<evidence type="ECO:0000313" key="2">
    <source>
        <dbReference type="EMBL" id="UXZ05187.1"/>
    </source>
</evidence>
<feature type="transmembrane region" description="Helical" evidence="1">
    <location>
        <begin position="6"/>
        <end position="22"/>
    </location>
</feature>
<dbReference type="Proteomes" id="UP001063782">
    <property type="component" value="Chromosome"/>
</dbReference>
<gene>
    <name evidence="2" type="ORF">LU297_01675</name>
</gene>
<keyword evidence="1" id="KW-0812">Transmembrane</keyword>
<accession>A0ABY6F517</accession>
<protein>
    <submittedName>
        <fullName evidence="2">Uncharacterized protein</fullName>
    </submittedName>
</protein>
<sequence>MLGFFATELVFACQFYLLVMLFHDKKIHWWRLLHIAVGFLPSIFLLWHYPEKQTANVMAMHLAMVLIISLVVSQSSRPQYEQLLRSHIFRDKFRIKKF</sequence>
<dbReference type="RefSeq" id="WP_263076687.1">
    <property type="nucleotide sequence ID" value="NZ_CP089977.1"/>
</dbReference>
<evidence type="ECO:0000256" key="1">
    <source>
        <dbReference type="SAM" id="Phobius"/>
    </source>
</evidence>
<proteinExistence type="predicted"/>